<gene>
    <name evidence="12" type="ORF">IC617_16715</name>
</gene>
<feature type="domain" description="Methyl-accepting transducer" evidence="10">
    <location>
        <begin position="230"/>
        <end position="466"/>
    </location>
</feature>
<keyword evidence="4 9" id="KW-1133">Transmembrane helix</keyword>
<accession>A0A8J6QV92</accession>
<dbReference type="FunFam" id="1.10.287.950:FF:000001">
    <property type="entry name" value="Methyl-accepting chemotaxis sensory transducer"/>
    <property type="match status" value="1"/>
</dbReference>
<dbReference type="PROSITE" id="PS50111">
    <property type="entry name" value="CHEMOTAXIS_TRANSDUC_2"/>
    <property type="match status" value="1"/>
</dbReference>
<evidence type="ECO:0000259" key="10">
    <source>
        <dbReference type="PROSITE" id="PS50111"/>
    </source>
</evidence>
<evidence type="ECO:0000256" key="1">
    <source>
        <dbReference type="ARBA" id="ARBA00004429"/>
    </source>
</evidence>
<dbReference type="GO" id="GO:0007165">
    <property type="term" value="P:signal transduction"/>
    <property type="evidence" value="ECO:0007669"/>
    <property type="project" value="UniProtKB-KW"/>
</dbReference>
<evidence type="ECO:0000313" key="12">
    <source>
        <dbReference type="EMBL" id="MBD1391072.1"/>
    </source>
</evidence>
<dbReference type="CDD" id="cd11386">
    <property type="entry name" value="MCP_signal"/>
    <property type="match status" value="1"/>
</dbReference>
<evidence type="ECO:0000256" key="9">
    <source>
        <dbReference type="SAM" id="Phobius"/>
    </source>
</evidence>
<keyword evidence="5 9" id="KW-0472">Membrane</keyword>
<proteinExistence type="inferred from homology"/>
<keyword evidence="2" id="KW-0997">Cell inner membrane</keyword>
<evidence type="ECO:0000256" key="3">
    <source>
        <dbReference type="ARBA" id="ARBA00022692"/>
    </source>
</evidence>
<dbReference type="RefSeq" id="WP_191146131.1">
    <property type="nucleotide sequence ID" value="NZ_JACXAF010000027.1"/>
</dbReference>
<evidence type="ECO:0000313" key="13">
    <source>
        <dbReference type="Proteomes" id="UP000638014"/>
    </source>
</evidence>
<dbReference type="EMBL" id="JACXAF010000027">
    <property type="protein sequence ID" value="MBD1391072.1"/>
    <property type="molecule type" value="Genomic_DNA"/>
</dbReference>
<dbReference type="InterPro" id="IPR004089">
    <property type="entry name" value="MCPsignal_dom"/>
</dbReference>
<keyword evidence="2" id="KW-1003">Cell membrane</keyword>
<evidence type="ECO:0000256" key="4">
    <source>
        <dbReference type="ARBA" id="ARBA00022989"/>
    </source>
</evidence>
<dbReference type="SMART" id="SM00283">
    <property type="entry name" value="MA"/>
    <property type="match status" value="1"/>
</dbReference>
<evidence type="ECO:0000256" key="7">
    <source>
        <dbReference type="ARBA" id="ARBA00029447"/>
    </source>
</evidence>
<dbReference type="InterPro" id="IPR000727">
    <property type="entry name" value="T_SNARE_dom"/>
</dbReference>
<organism evidence="12 13">
    <name type="scientific">Neiella litorisoli</name>
    <dbReference type="NCBI Taxonomy" id="2771431"/>
    <lineage>
        <taxon>Bacteria</taxon>
        <taxon>Pseudomonadati</taxon>
        <taxon>Pseudomonadota</taxon>
        <taxon>Gammaproteobacteria</taxon>
        <taxon>Alteromonadales</taxon>
        <taxon>Echinimonadaceae</taxon>
        <taxon>Neiella</taxon>
    </lineage>
</organism>
<protein>
    <submittedName>
        <fullName evidence="12">Methyl-accepting chemotaxis protein</fullName>
    </submittedName>
</protein>
<keyword evidence="3 9" id="KW-0812">Transmembrane</keyword>
<evidence type="ECO:0000256" key="2">
    <source>
        <dbReference type="ARBA" id="ARBA00022519"/>
    </source>
</evidence>
<evidence type="ECO:0000259" key="11">
    <source>
        <dbReference type="PROSITE" id="PS50192"/>
    </source>
</evidence>
<comment type="similarity">
    <text evidence="7">Belongs to the methyl-accepting chemotaxis (MCP) protein family.</text>
</comment>
<comment type="subcellular location">
    <subcellularLocation>
        <location evidence="1">Cell inner membrane</location>
        <topology evidence="1">Multi-pass membrane protein</topology>
    </subcellularLocation>
</comment>
<keyword evidence="6 8" id="KW-0807">Transducer</keyword>
<feature type="transmembrane region" description="Helical" evidence="9">
    <location>
        <begin position="113"/>
        <end position="132"/>
    </location>
</feature>
<feature type="transmembrane region" description="Helical" evidence="9">
    <location>
        <begin position="17"/>
        <end position="35"/>
    </location>
</feature>
<dbReference type="AlphaFoldDB" id="A0A8J6QV92"/>
<dbReference type="SUPFAM" id="SSF58104">
    <property type="entry name" value="Methyl-accepting chemotaxis protein (MCP) signaling domain"/>
    <property type="match status" value="1"/>
</dbReference>
<dbReference type="GO" id="GO:0005886">
    <property type="term" value="C:plasma membrane"/>
    <property type="evidence" value="ECO:0007669"/>
    <property type="project" value="UniProtKB-SubCell"/>
</dbReference>
<dbReference type="PROSITE" id="PS50192">
    <property type="entry name" value="T_SNARE"/>
    <property type="match status" value="1"/>
</dbReference>
<keyword evidence="13" id="KW-1185">Reference proteome</keyword>
<evidence type="ECO:0000256" key="5">
    <source>
        <dbReference type="ARBA" id="ARBA00023136"/>
    </source>
</evidence>
<name>A0A8J6QV92_9GAMM</name>
<feature type="transmembrane region" description="Helical" evidence="9">
    <location>
        <begin position="41"/>
        <end position="60"/>
    </location>
</feature>
<dbReference type="PANTHER" id="PTHR32089">
    <property type="entry name" value="METHYL-ACCEPTING CHEMOTAXIS PROTEIN MCPB"/>
    <property type="match status" value="1"/>
</dbReference>
<evidence type="ECO:0000256" key="8">
    <source>
        <dbReference type="PROSITE-ProRule" id="PRU00284"/>
    </source>
</evidence>
<dbReference type="PANTHER" id="PTHR32089:SF119">
    <property type="entry name" value="METHYL-ACCEPTING CHEMOTAXIS PROTEIN CTPL"/>
    <property type="match status" value="1"/>
</dbReference>
<feature type="domain" description="T-SNARE coiled-coil homology" evidence="11">
    <location>
        <begin position="417"/>
        <end position="479"/>
    </location>
</feature>
<sequence length="502" mass="54331">MSELTHAQQERLKSDKFMLGILLAHVPFVGLWAPMGYGTMAFALTSSLLVAVIIGVGFMLAKGTRAFSCLAAMCLMLFSAILIQAQLGRLEMHFHIFSALAFTLIYRDWAPVVAAAAVIAVHHLLFTALQLGEVSLGDMPVMIYNYGCSWSIAFLHAFFVVLESSVLVYYSLRMQREQQFGYALIDAVSEVANQNNLQTRLDDRHGNQAAQAFNQMMDSIADMFRLLTSSVNELKQTANQLQHLSDVTHEVMALQMGQTQEAATSMNQMSSTINEVARSAQSAATSAADIDVQVRDGGQLVTQATSRTDQLSAALERASDSISKLGGNVQTISSVVEVIQSISEQTNLLALNAAIEAARAGEQGRGFAVVADEVRALAGRTQESTGEIQNMIEALQQGTNQVVKAMETGREHSSDTAAKVHEAGSVLGSIEQAVAQMRDMNDQIAAAAEEQSVTGDHINQNVIDISSQSSKIVEQTDQVTTFAKNLNEIVGEFEGLIAKYRV</sequence>
<dbReference type="Gene3D" id="1.10.287.950">
    <property type="entry name" value="Methyl-accepting chemotaxis protein"/>
    <property type="match status" value="1"/>
</dbReference>
<dbReference type="GO" id="GO:0006935">
    <property type="term" value="P:chemotaxis"/>
    <property type="evidence" value="ECO:0007669"/>
    <property type="project" value="UniProtKB-ARBA"/>
</dbReference>
<dbReference type="Pfam" id="PF00015">
    <property type="entry name" value="MCPsignal"/>
    <property type="match status" value="1"/>
</dbReference>
<reference evidence="12" key="1">
    <citation type="submission" date="2020-09" db="EMBL/GenBank/DDBJ databases">
        <title>A novel bacterium of genus Neiella, isolated from South China Sea.</title>
        <authorList>
            <person name="Huang H."/>
            <person name="Mo K."/>
            <person name="Hu Y."/>
        </authorList>
    </citation>
    <scope>NUCLEOTIDE SEQUENCE</scope>
    <source>
        <strain evidence="12">HB171785</strain>
    </source>
</reference>
<feature type="transmembrane region" description="Helical" evidence="9">
    <location>
        <begin position="67"/>
        <end position="84"/>
    </location>
</feature>
<dbReference type="Proteomes" id="UP000638014">
    <property type="component" value="Unassembled WGS sequence"/>
</dbReference>
<feature type="transmembrane region" description="Helical" evidence="9">
    <location>
        <begin position="152"/>
        <end position="172"/>
    </location>
</feature>
<evidence type="ECO:0000256" key="6">
    <source>
        <dbReference type="ARBA" id="ARBA00023224"/>
    </source>
</evidence>
<comment type="caution">
    <text evidence="12">The sequence shown here is derived from an EMBL/GenBank/DDBJ whole genome shotgun (WGS) entry which is preliminary data.</text>
</comment>